<keyword evidence="1" id="KW-0472">Membrane</keyword>
<dbReference type="GO" id="GO:0016020">
    <property type="term" value="C:membrane"/>
    <property type="evidence" value="ECO:0007669"/>
    <property type="project" value="InterPro"/>
</dbReference>
<dbReference type="Gene3D" id="1.10.287.910">
    <property type="entry name" value="bacterial mercury transporter, merf"/>
    <property type="match status" value="1"/>
</dbReference>
<feature type="transmembrane region" description="Helical" evidence="1">
    <location>
        <begin position="21"/>
        <end position="54"/>
    </location>
</feature>
<dbReference type="InterPro" id="IPR021091">
    <property type="entry name" value="Mercury_ion_transport_MerF"/>
</dbReference>
<feature type="transmembrane region" description="Helical" evidence="1">
    <location>
        <begin position="60"/>
        <end position="77"/>
    </location>
</feature>
<keyword evidence="3" id="KW-1185">Reference proteome</keyword>
<dbReference type="EMBL" id="FOLG01000002">
    <property type="protein sequence ID" value="SFB98839.1"/>
    <property type="molecule type" value="Genomic_DNA"/>
</dbReference>
<gene>
    <name evidence="2" type="ORF">SAMN04488094_102155</name>
</gene>
<name>A0A1I1FH70_9RHOB</name>
<dbReference type="AlphaFoldDB" id="A0A1I1FH70"/>
<protein>
    <submittedName>
        <fullName evidence="2">Mercuric ion transport protein</fullName>
    </submittedName>
</protein>
<keyword evidence="1" id="KW-0812">Transmembrane</keyword>
<evidence type="ECO:0000256" key="1">
    <source>
        <dbReference type="SAM" id="Phobius"/>
    </source>
</evidence>
<dbReference type="Proteomes" id="UP000198728">
    <property type="component" value="Unassembled WGS sequence"/>
</dbReference>
<keyword evidence="1" id="KW-1133">Transmembrane helix</keyword>
<evidence type="ECO:0000313" key="3">
    <source>
        <dbReference type="Proteomes" id="UP000198728"/>
    </source>
</evidence>
<sequence>MQATRRVSRADEMTEQSDRKLIATGIVGTVIAALCCFTPVLVVLLGAVGLSAWLGWLDYVLLPALAFFVALTVYAVWRRQRRQTTRTDG</sequence>
<accession>A0A1I1FH70</accession>
<evidence type="ECO:0000313" key="2">
    <source>
        <dbReference type="EMBL" id="SFB98839.1"/>
    </source>
</evidence>
<proteinExistence type="predicted"/>
<dbReference type="Pfam" id="PF11431">
    <property type="entry name" value="Transport_MerF"/>
    <property type="match status" value="1"/>
</dbReference>
<reference evidence="2 3" key="1">
    <citation type="submission" date="2016-10" db="EMBL/GenBank/DDBJ databases">
        <authorList>
            <person name="de Groot N.N."/>
        </authorList>
    </citation>
    <scope>NUCLEOTIDE SEQUENCE [LARGE SCALE GENOMIC DNA]</scope>
    <source>
        <strain evidence="2 3">DSM 19548</strain>
    </source>
</reference>
<organism evidence="2 3">
    <name type="scientific">Tropicimonas isoalkanivorans</name>
    <dbReference type="NCBI Taxonomy" id="441112"/>
    <lineage>
        <taxon>Bacteria</taxon>
        <taxon>Pseudomonadati</taxon>
        <taxon>Pseudomonadota</taxon>
        <taxon>Alphaproteobacteria</taxon>
        <taxon>Rhodobacterales</taxon>
        <taxon>Roseobacteraceae</taxon>
        <taxon>Tropicimonas</taxon>
    </lineage>
</organism>
<dbReference type="STRING" id="441112.SAMN04488094_102155"/>
<dbReference type="NCBIfam" id="NF033565">
    <property type="entry name" value="trans_MerF"/>
    <property type="match status" value="1"/>
</dbReference>